<gene>
    <name evidence="3" type="ORF">WCV65_18540</name>
</gene>
<evidence type="ECO:0000313" key="3">
    <source>
        <dbReference type="EMBL" id="WXB96508.1"/>
    </source>
</evidence>
<sequence length="310" mass="35276">MEQHAVLPVRQRQNRWRKAAFVGSGLGIVAANAFYGLSSYIIWRAMHPPKIALKKHPENYGIRTEEVQFSSSDGLSLKGWWMPAGNSKKVVVFSHAYGLNRYNMPFPIFDLVKVFQSQGYNVLMYDFRNAGESDGNETTIALKEQLDLNGAIEFVKAEKNMDHIVLIGWSMGASTSLLAGCMNEDVKGIIADSPFASLDSYVLDSFQYWTKLPRFIGRVSSYVTKLNFLGFKPHLVKPIEVVRETRNKKMMIIHAKNDPAISCTESERMKLANDGIDLWQPEMGGHIEAYRLNKQEYEERVISFLRECSY</sequence>
<keyword evidence="4" id="KW-1185">Reference proteome</keyword>
<keyword evidence="1" id="KW-0472">Membrane</keyword>
<dbReference type="InterPro" id="IPR052920">
    <property type="entry name" value="DNA-binding_regulatory"/>
</dbReference>
<keyword evidence="1" id="KW-1133">Transmembrane helix</keyword>
<evidence type="ECO:0000313" key="4">
    <source>
        <dbReference type="Proteomes" id="UP001377337"/>
    </source>
</evidence>
<reference evidence="3 4" key="1">
    <citation type="submission" date="2024-02" db="EMBL/GenBank/DDBJ databases">
        <title>Seven novel Bacillus-like species.</title>
        <authorList>
            <person name="Liu G."/>
        </authorList>
    </citation>
    <scope>NUCLEOTIDE SEQUENCE [LARGE SCALE GENOMIC DNA]</scope>
    <source>
        <strain evidence="3 4">FJAT-52054</strain>
    </source>
</reference>
<dbReference type="InterPro" id="IPR029058">
    <property type="entry name" value="AB_hydrolase_fold"/>
</dbReference>
<evidence type="ECO:0000259" key="2">
    <source>
        <dbReference type="Pfam" id="PF00561"/>
    </source>
</evidence>
<dbReference type="RefSeq" id="WP_338778533.1">
    <property type="nucleotide sequence ID" value="NZ_CP147407.1"/>
</dbReference>
<feature type="domain" description="AB hydrolase-1" evidence="2">
    <location>
        <begin position="90"/>
        <end position="210"/>
    </location>
</feature>
<dbReference type="Proteomes" id="UP001377337">
    <property type="component" value="Chromosome"/>
</dbReference>
<dbReference type="GO" id="GO:0016787">
    <property type="term" value="F:hydrolase activity"/>
    <property type="evidence" value="ECO:0007669"/>
    <property type="project" value="UniProtKB-KW"/>
</dbReference>
<dbReference type="Pfam" id="PF00561">
    <property type="entry name" value="Abhydrolase_1"/>
    <property type="match status" value="1"/>
</dbReference>
<protein>
    <submittedName>
        <fullName evidence="3">Alpha/beta fold hydrolase</fullName>
    </submittedName>
</protein>
<dbReference type="PANTHER" id="PTHR43358:SF4">
    <property type="entry name" value="ALPHA_BETA HYDROLASE FOLD-1 DOMAIN-CONTAINING PROTEIN"/>
    <property type="match status" value="1"/>
</dbReference>
<dbReference type="EMBL" id="CP147407">
    <property type="protein sequence ID" value="WXB96508.1"/>
    <property type="molecule type" value="Genomic_DNA"/>
</dbReference>
<feature type="transmembrane region" description="Helical" evidence="1">
    <location>
        <begin position="20"/>
        <end position="43"/>
    </location>
</feature>
<dbReference type="Gene3D" id="3.40.50.1820">
    <property type="entry name" value="alpha/beta hydrolase"/>
    <property type="match status" value="1"/>
</dbReference>
<dbReference type="SUPFAM" id="SSF53474">
    <property type="entry name" value="alpha/beta-Hydrolases"/>
    <property type="match status" value="1"/>
</dbReference>
<keyword evidence="1" id="KW-0812">Transmembrane</keyword>
<accession>A0ABZ2NFE4</accession>
<dbReference type="InterPro" id="IPR000073">
    <property type="entry name" value="AB_hydrolase_1"/>
</dbReference>
<keyword evidence="3" id="KW-0378">Hydrolase</keyword>
<dbReference type="PANTHER" id="PTHR43358">
    <property type="entry name" value="ALPHA/BETA-HYDROLASE"/>
    <property type="match status" value="1"/>
</dbReference>
<organism evidence="3 4">
    <name type="scientific">Metabacillus sediminis</name>
    <dbReference type="NCBI Taxonomy" id="3117746"/>
    <lineage>
        <taxon>Bacteria</taxon>
        <taxon>Bacillati</taxon>
        <taxon>Bacillota</taxon>
        <taxon>Bacilli</taxon>
        <taxon>Bacillales</taxon>
        <taxon>Bacillaceae</taxon>
        <taxon>Metabacillus</taxon>
    </lineage>
</organism>
<evidence type="ECO:0000256" key="1">
    <source>
        <dbReference type="SAM" id="Phobius"/>
    </source>
</evidence>
<proteinExistence type="predicted"/>
<name>A0ABZ2NFE4_9BACI</name>